<protein>
    <submittedName>
        <fullName evidence="2">Lipoate-protein ligase A subunit 1</fullName>
    </submittedName>
</protein>
<accession>A0A510DS90</accession>
<dbReference type="EMBL" id="AP018930">
    <property type="protein sequence ID" value="BBG25751.1"/>
    <property type="molecule type" value="Genomic_DNA"/>
</dbReference>
<evidence type="ECO:0000313" key="5">
    <source>
        <dbReference type="Proteomes" id="UP000325030"/>
    </source>
</evidence>
<dbReference type="InterPro" id="IPR045864">
    <property type="entry name" value="aa-tRNA-synth_II/BPL/LPL"/>
</dbReference>
<dbReference type="PROSITE" id="PS51733">
    <property type="entry name" value="BPL_LPL_CATALYTIC"/>
    <property type="match status" value="1"/>
</dbReference>
<evidence type="ECO:0000259" key="1">
    <source>
        <dbReference type="PROSITE" id="PS51733"/>
    </source>
</evidence>
<dbReference type="PANTHER" id="PTHR43679">
    <property type="entry name" value="OCTANOYLTRANSFERASE LIPM-RELATED"/>
    <property type="match status" value="1"/>
</dbReference>
<keyword evidence="4" id="KW-1185">Reference proteome</keyword>
<dbReference type="Proteomes" id="UP000322983">
    <property type="component" value="Chromosome"/>
</dbReference>
<reference evidence="2 4" key="2">
    <citation type="journal article" date="2020" name="Int. J. Syst. Evol. Microbiol.">
        <title>Sulfuracidifex tepidarius gen. nov., sp. nov. and transfer of Sulfolobus metallicus Huber and Stetter 1992 to the genus Sulfuracidifex as Sulfuracidifex metallicus comb. nov.</title>
        <authorList>
            <person name="Itoh T."/>
            <person name="Miura T."/>
            <person name="Sakai H.D."/>
            <person name="Kato S."/>
            <person name="Ohkuma M."/>
            <person name="Takashina T."/>
        </authorList>
    </citation>
    <scope>NUCLEOTIDE SEQUENCE [LARGE SCALE GENOMIC DNA]</scope>
    <source>
        <strain evidence="2 4">IC-006</strain>
        <strain evidence="3">IC-007</strain>
    </source>
</reference>
<dbReference type="Gene3D" id="3.30.930.10">
    <property type="entry name" value="Bira Bifunctional Protein, Domain 2"/>
    <property type="match status" value="1"/>
</dbReference>
<dbReference type="OrthoDB" id="43646at2157"/>
<organism evidence="2 4">
    <name type="scientific">Sulfuracidifex tepidarius</name>
    <dbReference type="NCBI Taxonomy" id="1294262"/>
    <lineage>
        <taxon>Archaea</taxon>
        <taxon>Thermoproteota</taxon>
        <taxon>Thermoprotei</taxon>
        <taxon>Sulfolobales</taxon>
        <taxon>Sulfolobaceae</taxon>
        <taxon>Sulfuracidifex</taxon>
    </lineage>
</organism>
<dbReference type="InterPro" id="IPR004143">
    <property type="entry name" value="BPL_LPL_catalytic"/>
</dbReference>
<dbReference type="SUPFAM" id="SSF55681">
    <property type="entry name" value="Class II aaRS and biotin synthetases"/>
    <property type="match status" value="1"/>
</dbReference>
<dbReference type="EMBL" id="AP018929">
    <property type="protein sequence ID" value="BBG22990.1"/>
    <property type="molecule type" value="Genomic_DNA"/>
</dbReference>
<dbReference type="Proteomes" id="UP000325030">
    <property type="component" value="Chromosome"/>
</dbReference>
<dbReference type="KEGG" id="step:IC006_0274"/>
<dbReference type="GeneID" id="41716762"/>
<dbReference type="GO" id="GO:0016874">
    <property type="term" value="F:ligase activity"/>
    <property type="evidence" value="ECO:0007669"/>
    <property type="project" value="UniProtKB-KW"/>
</dbReference>
<evidence type="ECO:0000313" key="4">
    <source>
        <dbReference type="Proteomes" id="UP000322983"/>
    </source>
</evidence>
<dbReference type="Pfam" id="PF21948">
    <property type="entry name" value="LplA-B_cat"/>
    <property type="match status" value="1"/>
</dbReference>
<evidence type="ECO:0000313" key="3">
    <source>
        <dbReference type="EMBL" id="BBG25751.1"/>
    </source>
</evidence>
<name>A0A510DS90_9CREN</name>
<accession>A0A510DZT3</accession>
<gene>
    <name evidence="2" type="ORF">IC006_0274</name>
    <name evidence="3" type="ORF">IC007_0256</name>
</gene>
<dbReference type="CDD" id="cd16443">
    <property type="entry name" value="LplA"/>
    <property type="match status" value="1"/>
</dbReference>
<dbReference type="RefSeq" id="WP_054846668.1">
    <property type="nucleotide sequence ID" value="NZ_AP018929.1"/>
</dbReference>
<reference evidence="5" key="1">
    <citation type="submission" date="2018-09" db="EMBL/GenBank/DDBJ databases">
        <title>Complete Genome Sequencing of Sulfolobus sp. JCM 16834.</title>
        <authorList>
            <person name="Kato S."/>
            <person name="Itoh T."/>
            <person name="Ohkuma M."/>
        </authorList>
    </citation>
    <scope>NUCLEOTIDE SEQUENCE [LARGE SCALE GENOMIC DNA]</scope>
    <source>
        <strain evidence="5">IC-007</strain>
    </source>
</reference>
<keyword evidence="2" id="KW-0436">Ligase</keyword>
<dbReference type="AlphaFoldDB" id="A0A510DS90"/>
<dbReference type="STRING" id="1294262.GCA_001316085_02734"/>
<evidence type="ECO:0000313" key="2">
    <source>
        <dbReference type="EMBL" id="BBG22990.1"/>
    </source>
</evidence>
<proteinExistence type="predicted"/>
<dbReference type="PANTHER" id="PTHR43679:SF2">
    <property type="entry name" value="OCTANOYL-[GCVH]:PROTEIN N-OCTANOYLTRANSFERASE"/>
    <property type="match status" value="1"/>
</dbReference>
<dbReference type="InterPro" id="IPR050664">
    <property type="entry name" value="Octanoyltrans_LipM/LipL"/>
</dbReference>
<feature type="domain" description="BPL/LPL catalytic" evidence="1">
    <location>
        <begin position="28"/>
        <end position="212"/>
    </location>
</feature>
<sequence length="238" mass="26521">MRLVISGGDRGENQMALDEAMLILASHKIIPPTVRLWNFSPTTLSIGRFLAYQDWVNEEERVRLSIPVVRRFTGGGPALHDERGEITWSIVGEFSMEEGYEIAGRGIVNACEVLGIEATFTPINDVEVDGKKITGMAGATRRGFTLVHGTFMFDTDLEKLAVIRQPSAKENVRGKPSVRVTTLSNILGSKVSRDEATKALLEGFSWLGLQEGEISHLERDLAKELSFKYSNEKWLKIR</sequence>